<protein>
    <submittedName>
        <fullName evidence="3">Uncharacterized protein</fullName>
    </submittedName>
</protein>
<feature type="chain" id="PRO_5032586533" evidence="2">
    <location>
        <begin position="25"/>
        <end position="89"/>
    </location>
</feature>
<organism evidence="3 4">
    <name type="scientific">Glaciimonas immobilis</name>
    <dbReference type="NCBI Taxonomy" id="728004"/>
    <lineage>
        <taxon>Bacteria</taxon>
        <taxon>Pseudomonadati</taxon>
        <taxon>Pseudomonadota</taxon>
        <taxon>Betaproteobacteria</taxon>
        <taxon>Burkholderiales</taxon>
        <taxon>Oxalobacteraceae</taxon>
        <taxon>Glaciimonas</taxon>
    </lineage>
</organism>
<keyword evidence="4" id="KW-1185">Reference proteome</keyword>
<keyword evidence="2" id="KW-0732">Signal</keyword>
<reference evidence="3 4" key="1">
    <citation type="submission" date="2020-08" db="EMBL/GenBank/DDBJ databases">
        <title>Genomic Encyclopedia of Type Strains, Phase IV (KMG-IV): sequencing the most valuable type-strain genomes for metagenomic binning, comparative biology and taxonomic classification.</title>
        <authorList>
            <person name="Goeker M."/>
        </authorList>
    </citation>
    <scope>NUCLEOTIDE SEQUENCE [LARGE SCALE GENOMIC DNA]</scope>
    <source>
        <strain evidence="3 4">DSM 23240</strain>
    </source>
</reference>
<evidence type="ECO:0000256" key="2">
    <source>
        <dbReference type="SAM" id="SignalP"/>
    </source>
</evidence>
<accession>A0A840RNN6</accession>
<dbReference type="AlphaFoldDB" id="A0A840RNN6"/>
<feature type="signal peptide" evidence="2">
    <location>
        <begin position="1"/>
        <end position="24"/>
    </location>
</feature>
<sequence>MKRTMILFSLSVSLLAGFANQAQACRRQPSCVANCTKAYPYDDWKSLGLRGLCEIGTSQYPANGLDTQRDDGSEKSQLGNMMGPITARY</sequence>
<proteinExistence type="predicted"/>
<evidence type="ECO:0000313" key="4">
    <source>
        <dbReference type="Proteomes" id="UP000571084"/>
    </source>
</evidence>
<evidence type="ECO:0000256" key="1">
    <source>
        <dbReference type="SAM" id="MobiDB-lite"/>
    </source>
</evidence>
<evidence type="ECO:0000313" key="3">
    <source>
        <dbReference type="EMBL" id="MBB5198344.1"/>
    </source>
</evidence>
<dbReference type="EMBL" id="JACHHQ010000001">
    <property type="protein sequence ID" value="MBB5198344.1"/>
    <property type="molecule type" value="Genomic_DNA"/>
</dbReference>
<name>A0A840RNN6_9BURK</name>
<dbReference type="Proteomes" id="UP000571084">
    <property type="component" value="Unassembled WGS sequence"/>
</dbReference>
<dbReference type="RefSeq" id="WP_168052270.1">
    <property type="nucleotide sequence ID" value="NZ_JAAOZT010000002.1"/>
</dbReference>
<comment type="caution">
    <text evidence="3">The sequence shown here is derived from an EMBL/GenBank/DDBJ whole genome shotgun (WGS) entry which is preliminary data.</text>
</comment>
<gene>
    <name evidence="3" type="ORF">HNR39_000154</name>
</gene>
<feature type="region of interest" description="Disordered" evidence="1">
    <location>
        <begin position="63"/>
        <end position="89"/>
    </location>
</feature>